<accession>A0A916SCZ8</accession>
<dbReference type="GO" id="GO:0019288">
    <property type="term" value="P:isopentenyl diphosphate biosynthetic process, methylerythritol 4-phosphate pathway"/>
    <property type="evidence" value="ECO:0007669"/>
    <property type="project" value="UniProtKB-UniRule"/>
</dbReference>
<comment type="cofactor">
    <cofactor evidence="5">
        <name>[4Fe-4S] cluster</name>
        <dbReference type="ChEBI" id="CHEBI:49883"/>
    </cofactor>
    <text evidence="5">Binds 1 [4Fe-4S] cluster per subunit.</text>
</comment>
<feature type="binding site" evidence="5">
    <location>
        <position position="265"/>
    </location>
    <ligand>
        <name>isopentenyl diphosphate</name>
        <dbReference type="ChEBI" id="CHEBI:128769"/>
    </ligand>
</feature>
<reference evidence="7" key="1">
    <citation type="journal article" date="2014" name="Int. J. Syst. Evol. Microbiol.">
        <title>Complete genome sequence of Corynebacterium casei LMG S-19264T (=DSM 44701T), isolated from a smear-ripened cheese.</title>
        <authorList>
            <consortium name="US DOE Joint Genome Institute (JGI-PGF)"/>
            <person name="Walter F."/>
            <person name="Albersmeier A."/>
            <person name="Kalinowski J."/>
            <person name="Ruckert C."/>
        </authorList>
    </citation>
    <scope>NUCLEOTIDE SEQUENCE</scope>
    <source>
        <strain evidence="7">CGMCC 1.15322</strain>
    </source>
</reference>
<evidence type="ECO:0000313" key="7">
    <source>
        <dbReference type="EMBL" id="GGA91076.1"/>
    </source>
</evidence>
<feature type="binding site" evidence="5">
    <location>
        <position position="266"/>
    </location>
    <ligand>
        <name>(2E)-4-hydroxy-3-methylbut-2-enyl diphosphate</name>
        <dbReference type="ChEBI" id="CHEBI:128753"/>
    </ligand>
</feature>
<feature type="binding site" evidence="5">
    <location>
        <position position="308"/>
    </location>
    <ligand>
        <name>(2E)-4-hydroxy-3-methylbut-2-enyl diphosphate</name>
        <dbReference type="ChEBI" id="CHEBI:128753"/>
    </ligand>
</feature>
<dbReference type="PANTHER" id="PTHR30426:SF0">
    <property type="entry name" value="4-HYDROXY-3-METHYLBUT-2-ENYL DIPHOSPHATE REDUCTASE"/>
    <property type="match status" value="1"/>
</dbReference>
<evidence type="ECO:0000313" key="8">
    <source>
        <dbReference type="Proteomes" id="UP000620596"/>
    </source>
</evidence>
<dbReference type="AlphaFoldDB" id="A0A916SCZ8"/>
<proteinExistence type="inferred from homology"/>
<keyword evidence="4 5" id="KW-0411">Iron-sulfur</keyword>
<comment type="pathway">
    <text evidence="5">Isoprenoid biosynthesis; dimethylallyl diphosphate biosynthesis; dimethylallyl diphosphate from (2E)-4-hydroxy-3-methylbutenyl diphosphate: step 1/1.</text>
</comment>
<keyword evidence="1 5" id="KW-0004">4Fe-4S</keyword>
<feature type="binding site" evidence="5">
    <location>
        <position position="308"/>
    </location>
    <ligand>
        <name>isopentenyl diphosphate</name>
        <dbReference type="ChEBI" id="CHEBI:128769"/>
    </ligand>
</feature>
<feature type="binding site" evidence="5">
    <location>
        <position position="264"/>
    </location>
    <ligand>
        <name>(2E)-4-hydroxy-3-methylbut-2-enyl diphosphate</name>
        <dbReference type="ChEBI" id="CHEBI:128753"/>
    </ligand>
</feature>
<feature type="region of interest" description="Disordered" evidence="6">
    <location>
        <begin position="1"/>
        <end position="20"/>
    </location>
</feature>
<dbReference type="NCBIfam" id="TIGR00216">
    <property type="entry name" value="ispH_lytB"/>
    <property type="match status" value="1"/>
</dbReference>
<dbReference type="GO" id="GO:0050992">
    <property type="term" value="P:dimethylallyl diphosphate biosynthetic process"/>
    <property type="evidence" value="ECO:0007669"/>
    <property type="project" value="UniProtKB-UniRule"/>
</dbReference>
<comment type="function">
    <text evidence="5">Catalyzes the conversion of 1-hydroxy-2-methyl-2-(E)-butenyl 4-diphosphate (HMBPP) into a mixture of isopentenyl diphosphate (IPP) and dimethylallyl diphosphate (DMAPP). Acts in the terminal step of the DOXP/MEP pathway for isoprenoid precursor biosynthesis.</text>
</comment>
<feature type="binding site" evidence="5">
    <location>
        <position position="116"/>
    </location>
    <ligand>
        <name>dimethylallyl diphosphate</name>
        <dbReference type="ChEBI" id="CHEBI:57623"/>
    </ligand>
</feature>
<protein>
    <recommendedName>
        <fullName evidence="5">4-hydroxy-3-methylbut-2-enyl diphosphate reductase</fullName>
        <shortName evidence="5">HMBPP reductase</shortName>
        <ecNumber evidence="5">1.17.7.4</ecNumber>
    </recommendedName>
</protein>
<dbReference type="PANTHER" id="PTHR30426">
    <property type="entry name" value="4-HYDROXY-3-METHYLBUT-2-ENYL DIPHOSPHATE REDUCTASE"/>
    <property type="match status" value="1"/>
</dbReference>
<sequence>MTDPKNRSAEGQFSDGPPLGKLAPLEGSVVREATSVGANTSPQEIILAEPRGFCAGVDRAIEIVERAIGKFGAPIYVRHEIVHNTYVVNELKGKGAIFIEDLGDVPPGATLVFSAHGVSKATEREAERRGFRIFDATCPLVTKVHVEVAKLNKEGYEFIMIGHKGHPEVEGTMGQLDSGIHLVEDVADVARIQPAQTDKLAVVTQTTLSVDDAAEISAAVKARFPNVREPKQQDICYATQNRQDAVKVMSPQVDILIVVGSPTSSNSNRLRELAVKLGTESYMVDDASELKPEWFEGKSRVGLTAGASAPEILVKQVIDRIKALGAVSVRKMAGIEETIKFPLPKGLRMDGPALDSDLHADA</sequence>
<feature type="binding site" evidence="5">
    <location>
        <position position="265"/>
    </location>
    <ligand>
        <name>dimethylallyl diphosphate</name>
        <dbReference type="ChEBI" id="CHEBI:57623"/>
    </ligand>
</feature>
<evidence type="ECO:0000256" key="4">
    <source>
        <dbReference type="ARBA" id="ARBA00023014"/>
    </source>
</evidence>
<dbReference type="GO" id="GO:0016114">
    <property type="term" value="P:terpenoid biosynthetic process"/>
    <property type="evidence" value="ECO:0007669"/>
    <property type="project" value="UniProtKB-UniRule"/>
</dbReference>
<dbReference type="InterPro" id="IPR003451">
    <property type="entry name" value="LytB/IspH"/>
</dbReference>
<reference evidence="7" key="2">
    <citation type="submission" date="2020-09" db="EMBL/GenBank/DDBJ databases">
        <authorList>
            <person name="Sun Q."/>
            <person name="Zhou Y."/>
        </authorList>
    </citation>
    <scope>NUCLEOTIDE SEQUENCE</scope>
    <source>
        <strain evidence="7">CGMCC 1.15322</strain>
    </source>
</reference>
<dbReference type="GO" id="GO:0046872">
    <property type="term" value="F:metal ion binding"/>
    <property type="evidence" value="ECO:0007669"/>
    <property type="project" value="UniProtKB-KW"/>
</dbReference>
<evidence type="ECO:0000256" key="5">
    <source>
        <dbReference type="HAMAP-Rule" id="MF_00191"/>
    </source>
</evidence>
<dbReference type="Gene3D" id="3.40.1010.20">
    <property type="entry name" value="4-hydroxy-3-methylbut-2-enyl diphosphate reductase, catalytic domain"/>
    <property type="match status" value="2"/>
</dbReference>
<feature type="binding site" evidence="5">
    <location>
        <position position="308"/>
    </location>
    <ligand>
        <name>dimethylallyl diphosphate</name>
        <dbReference type="ChEBI" id="CHEBI:57623"/>
    </ligand>
</feature>
<feature type="binding site" evidence="5">
    <location>
        <position position="166"/>
    </location>
    <ligand>
        <name>isopentenyl diphosphate</name>
        <dbReference type="ChEBI" id="CHEBI:128769"/>
    </ligand>
</feature>
<feature type="binding site" evidence="5">
    <location>
        <position position="264"/>
    </location>
    <ligand>
        <name>dimethylallyl diphosphate</name>
        <dbReference type="ChEBI" id="CHEBI:57623"/>
    </ligand>
</feature>
<feature type="binding site" evidence="5">
    <location>
        <position position="236"/>
    </location>
    <ligand>
        <name>[4Fe-4S] cluster</name>
        <dbReference type="ChEBI" id="CHEBI:49883"/>
    </ligand>
</feature>
<evidence type="ECO:0000256" key="6">
    <source>
        <dbReference type="SAM" id="MobiDB-lite"/>
    </source>
</evidence>
<dbReference type="Pfam" id="PF02401">
    <property type="entry name" value="LYTB"/>
    <property type="match status" value="1"/>
</dbReference>
<comment type="caution">
    <text evidence="7">The sequence shown here is derived from an EMBL/GenBank/DDBJ whole genome shotgun (WGS) entry which is preliminary data.</text>
</comment>
<feature type="binding site" evidence="5">
    <location>
        <position position="265"/>
    </location>
    <ligand>
        <name>(2E)-4-hydroxy-3-methylbut-2-enyl diphosphate</name>
        <dbReference type="ChEBI" id="CHEBI:128753"/>
    </ligand>
</feature>
<feature type="binding site" evidence="5">
    <location>
        <position position="83"/>
    </location>
    <ligand>
        <name>(2E)-4-hydroxy-3-methylbut-2-enyl diphosphate</name>
        <dbReference type="ChEBI" id="CHEBI:128753"/>
    </ligand>
</feature>
<keyword evidence="8" id="KW-1185">Reference proteome</keyword>
<dbReference type="Gene3D" id="3.40.50.11270">
    <property type="match status" value="1"/>
</dbReference>
<feature type="binding site" evidence="5">
    <location>
        <position position="166"/>
    </location>
    <ligand>
        <name>(2E)-4-hydroxy-3-methylbut-2-enyl diphosphate</name>
        <dbReference type="ChEBI" id="CHEBI:128753"/>
    </ligand>
</feature>
<keyword evidence="5" id="KW-0560">Oxidoreductase</keyword>
<evidence type="ECO:0000256" key="2">
    <source>
        <dbReference type="ARBA" id="ARBA00022723"/>
    </source>
</evidence>
<evidence type="ECO:0000256" key="1">
    <source>
        <dbReference type="ARBA" id="ARBA00022485"/>
    </source>
</evidence>
<comment type="catalytic activity">
    <reaction evidence="5">
        <text>dimethylallyl diphosphate + 2 oxidized [2Fe-2S]-[ferredoxin] + H2O = (2E)-4-hydroxy-3-methylbut-2-enyl diphosphate + 2 reduced [2Fe-2S]-[ferredoxin] + 2 H(+)</text>
        <dbReference type="Rhea" id="RHEA:24825"/>
        <dbReference type="Rhea" id="RHEA-COMP:10000"/>
        <dbReference type="Rhea" id="RHEA-COMP:10001"/>
        <dbReference type="ChEBI" id="CHEBI:15377"/>
        <dbReference type="ChEBI" id="CHEBI:15378"/>
        <dbReference type="ChEBI" id="CHEBI:33737"/>
        <dbReference type="ChEBI" id="CHEBI:33738"/>
        <dbReference type="ChEBI" id="CHEBI:57623"/>
        <dbReference type="ChEBI" id="CHEBI:128753"/>
        <dbReference type="EC" id="1.17.7.4"/>
    </reaction>
</comment>
<feature type="binding site" evidence="5">
    <location>
        <position position="54"/>
    </location>
    <ligand>
        <name>[4Fe-4S] cluster</name>
        <dbReference type="ChEBI" id="CHEBI:49883"/>
    </ligand>
</feature>
<feature type="binding site" evidence="5">
    <location>
        <position position="264"/>
    </location>
    <ligand>
        <name>isopentenyl diphosphate</name>
        <dbReference type="ChEBI" id="CHEBI:128769"/>
    </ligand>
</feature>
<keyword evidence="5" id="KW-0414">Isoprene biosynthesis</keyword>
<name>A0A916SCZ8_9BURK</name>
<feature type="binding site" evidence="5">
    <location>
        <position position="266"/>
    </location>
    <ligand>
        <name>dimethylallyl diphosphate</name>
        <dbReference type="ChEBI" id="CHEBI:57623"/>
    </ligand>
</feature>
<feature type="binding site" evidence="5">
    <location>
        <position position="116"/>
    </location>
    <ligand>
        <name>isopentenyl diphosphate</name>
        <dbReference type="ChEBI" id="CHEBI:128769"/>
    </ligand>
</feature>
<feature type="binding site" evidence="5">
    <location>
        <position position="138"/>
    </location>
    <ligand>
        <name>[4Fe-4S] cluster</name>
        <dbReference type="ChEBI" id="CHEBI:49883"/>
    </ligand>
</feature>
<dbReference type="CDD" id="cd13944">
    <property type="entry name" value="lytB_ispH"/>
    <property type="match status" value="1"/>
</dbReference>
<feature type="binding site" evidence="5">
    <location>
        <position position="83"/>
    </location>
    <ligand>
        <name>isopentenyl diphosphate</name>
        <dbReference type="ChEBI" id="CHEBI:128769"/>
    </ligand>
</feature>
<organism evidence="7 8">
    <name type="scientific">Polaromonas eurypsychrophila</name>
    <dbReference type="NCBI Taxonomy" id="1614635"/>
    <lineage>
        <taxon>Bacteria</taxon>
        <taxon>Pseudomonadati</taxon>
        <taxon>Pseudomonadota</taxon>
        <taxon>Betaproteobacteria</taxon>
        <taxon>Burkholderiales</taxon>
        <taxon>Comamonadaceae</taxon>
        <taxon>Polaromonas</taxon>
    </lineage>
</organism>
<dbReference type="EC" id="1.17.7.4" evidence="5"/>
<dbReference type="HAMAP" id="MF_00191">
    <property type="entry name" value="IspH"/>
    <property type="match status" value="1"/>
</dbReference>
<dbReference type="GO" id="GO:0051745">
    <property type="term" value="F:4-hydroxy-3-methylbut-2-enyl diphosphate reductase activity"/>
    <property type="evidence" value="ECO:0007669"/>
    <property type="project" value="UniProtKB-UniRule"/>
</dbReference>
<comment type="pathway">
    <text evidence="5">Isoprenoid biosynthesis; isopentenyl diphosphate biosynthesis via DXP pathway; isopentenyl diphosphate from 1-deoxy-D-xylulose 5-phosphate: step 6/6.</text>
</comment>
<feature type="binding site" evidence="5">
    <location>
        <position position="116"/>
    </location>
    <ligand>
        <name>(2E)-4-hydroxy-3-methylbut-2-enyl diphosphate</name>
        <dbReference type="ChEBI" id="CHEBI:128753"/>
    </ligand>
</feature>
<dbReference type="Proteomes" id="UP000620596">
    <property type="component" value="Unassembled WGS sequence"/>
</dbReference>
<dbReference type="NCBIfam" id="NF002188">
    <property type="entry name" value="PRK01045.1-2"/>
    <property type="match status" value="1"/>
</dbReference>
<keyword evidence="2 5" id="KW-0479">Metal-binding</keyword>
<dbReference type="GO" id="GO:0051539">
    <property type="term" value="F:4 iron, 4 sulfur cluster binding"/>
    <property type="evidence" value="ECO:0007669"/>
    <property type="project" value="UniProtKB-UniRule"/>
</dbReference>
<gene>
    <name evidence="7" type="primary">ispH2</name>
    <name evidence="5" type="synonym">ispH</name>
    <name evidence="7" type="ORF">GCM10011496_09930</name>
</gene>
<evidence type="ECO:0000256" key="3">
    <source>
        <dbReference type="ARBA" id="ARBA00023004"/>
    </source>
</evidence>
<comment type="similarity">
    <text evidence="5">Belongs to the IspH family.</text>
</comment>
<feature type="binding site" evidence="5">
    <location>
        <position position="206"/>
    </location>
    <ligand>
        <name>(2E)-4-hydroxy-3-methylbut-2-enyl diphosphate</name>
        <dbReference type="ChEBI" id="CHEBI:128753"/>
    </ligand>
</feature>
<feature type="binding site" evidence="5">
    <location>
        <position position="83"/>
    </location>
    <ligand>
        <name>dimethylallyl diphosphate</name>
        <dbReference type="ChEBI" id="CHEBI:57623"/>
    </ligand>
</feature>
<comment type="catalytic activity">
    <reaction evidence="5">
        <text>isopentenyl diphosphate + 2 oxidized [2Fe-2S]-[ferredoxin] + H2O = (2E)-4-hydroxy-3-methylbut-2-enyl diphosphate + 2 reduced [2Fe-2S]-[ferredoxin] + 2 H(+)</text>
        <dbReference type="Rhea" id="RHEA:24488"/>
        <dbReference type="Rhea" id="RHEA-COMP:10000"/>
        <dbReference type="Rhea" id="RHEA-COMP:10001"/>
        <dbReference type="ChEBI" id="CHEBI:15377"/>
        <dbReference type="ChEBI" id="CHEBI:15378"/>
        <dbReference type="ChEBI" id="CHEBI:33737"/>
        <dbReference type="ChEBI" id="CHEBI:33738"/>
        <dbReference type="ChEBI" id="CHEBI:128753"/>
        <dbReference type="ChEBI" id="CHEBI:128769"/>
        <dbReference type="EC" id="1.17.7.4"/>
    </reaction>
</comment>
<keyword evidence="3 5" id="KW-0408">Iron</keyword>
<feature type="binding site" evidence="5">
    <location>
        <position position="166"/>
    </location>
    <ligand>
        <name>dimethylallyl diphosphate</name>
        <dbReference type="ChEBI" id="CHEBI:57623"/>
    </ligand>
</feature>
<dbReference type="EMBL" id="BMIG01000003">
    <property type="protein sequence ID" value="GGA91076.1"/>
    <property type="molecule type" value="Genomic_DNA"/>
</dbReference>
<feature type="active site" description="Proton donor" evidence="5">
    <location>
        <position position="168"/>
    </location>
</feature>
<feature type="binding site" evidence="5">
    <location>
        <position position="266"/>
    </location>
    <ligand>
        <name>isopentenyl diphosphate</name>
        <dbReference type="ChEBI" id="CHEBI:128769"/>
    </ligand>
</feature>
<dbReference type="NCBIfam" id="NF002190">
    <property type="entry name" value="PRK01045.1-4"/>
    <property type="match status" value="1"/>
</dbReference>